<comment type="subcellular location">
    <subcellularLocation>
        <location evidence="1">Membrane</location>
        <topology evidence="1">Single-pass membrane protein</topology>
    </subcellularLocation>
</comment>
<dbReference type="GO" id="GO:0016020">
    <property type="term" value="C:membrane"/>
    <property type="evidence" value="ECO:0007669"/>
    <property type="project" value="UniProtKB-SubCell"/>
</dbReference>
<dbReference type="RefSeq" id="WP_025073931.1">
    <property type="nucleotide sequence ID" value="NZ_FQVD01000003.1"/>
</dbReference>
<evidence type="ECO:0000313" key="7">
    <source>
        <dbReference type="EMBL" id="SHE55088.1"/>
    </source>
</evidence>
<accession>A0A1M4UEN8</accession>
<dbReference type="Pfam" id="PF04011">
    <property type="entry name" value="LemA"/>
    <property type="match status" value="1"/>
</dbReference>
<feature type="transmembrane region" description="Helical" evidence="6">
    <location>
        <begin position="6"/>
        <end position="23"/>
    </location>
</feature>
<name>A0A1M4UEN8_9BACE</name>
<protein>
    <submittedName>
        <fullName evidence="7">LemA protein</fullName>
    </submittedName>
</protein>
<dbReference type="AlphaFoldDB" id="A0A1M4UEN8"/>
<dbReference type="Proteomes" id="UP000184436">
    <property type="component" value="Unassembled WGS sequence"/>
</dbReference>
<sequence>MVILGIIVAICLLFIIGVYNTLVRKQNSIENAFGSIDVMLKKRFDLIPNIVATVKQYAKHEETIFARIAELRSKGYEQLSNDDKANFDETFTQVSRRFIAVAESYPELKASDNFMHLQRTLNEVEEQLSAARRTYNANVTDFNNTVMTFPSNMIAGMFGFTPRTLFSIPAEERANPTIGNTFQS</sequence>
<keyword evidence="4 6" id="KW-1133">Transmembrane helix</keyword>
<proteinExistence type="inferred from homology"/>
<dbReference type="EMBL" id="FQVD01000003">
    <property type="protein sequence ID" value="SHE55088.1"/>
    <property type="molecule type" value="Genomic_DNA"/>
</dbReference>
<dbReference type="Gene3D" id="1.20.1440.20">
    <property type="entry name" value="LemA-like domain"/>
    <property type="match status" value="1"/>
</dbReference>
<evidence type="ECO:0000256" key="3">
    <source>
        <dbReference type="ARBA" id="ARBA00022692"/>
    </source>
</evidence>
<dbReference type="InterPro" id="IPR007156">
    <property type="entry name" value="MamQ_LemA"/>
</dbReference>
<evidence type="ECO:0000256" key="6">
    <source>
        <dbReference type="SAM" id="Phobius"/>
    </source>
</evidence>
<evidence type="ECO:0000256" key="2">
    <source>
        <dbReference type="ARBA" id="ARBA00008854"/>
    </source>
</evidence>
<dbReference type="InterPro" id="IPR023353">
    <property type="entry name" value="LemA-like_dom_sf"/>
</dbReference>
<dbReference type="PANTHER" id="PTHR34478">
    <property type="entry name" value="PROTEIN LEMA"/>
    <property type="match status" value="1"/>
</dbReference>
<evidence type="ECO:0000256" key="1">
    <source>
        <dbReference type="ARBA" id="ARBA00004167"/>
    </source>
</evidence>
<dbReference type="SUPFAM" id="SSF140478">
    <property type="entry name" value="LemA-like"/>
    <property type="match status" value="1"/>
</dbReference>
<dbReference type="OrthoDB" id="9804152at2"/>
<evidence type="ECO:0000313" key="8">
    <source>
        <dbReference type="Proteomes" id="UP000184436"/>
    </source>
</evidence>
<keyword evidence="8" id="KW-1185">Reference proteome</keyword>
<dbReference type="STRING" id="871325.SAMN05444349_103116"/>
<evidence type="ECO:0000256" key="5">
    <source>
        <dbReference type="ARBA" id="ARBA00023136"/>
    </source>
</evidence>
<organism evidence="7 8">
    <name type="scientific">Bacteroides faecichinchillae</name>
    <dbReference type="NCBI Taxonomy" id="871325"/>
    <lineage>
        <taxon>Bacteria</taxon>
        <taxon>Pseudomonadati</taxon>
        <taxon>Bacteroidota</taxon>
        <taxon>Bacteroidia</taxon>
        <taxon>Bacteroidales</taxon>
        <taxon>Bacteroidaceae</taxon>
        <taxon>Bacteroides</taxon>
    </lineage>
</organism>
<keyword evidence="3 6" id="KW-0812">Transmembrane</keyword>
<evidence type="ECO:0000256" key="4">
    <source>
        <dbReference type="ARBA" id="ARBA00022989"/>
    </source>
</evidence>
<reference evidence="7 8" key="1">
    <citation type="submission" date="2016-11" db="EMBL/GenBank/DDBJ databases">
        <authorList>
            <person name="Jaros S."/>
            <person name="Januszkiewicz K."/>
            <person name="Wedrychowicz H."/>
        </authorList>
    </citation>
    <scope>NUCLEOTIDE SEQUENCE [LARGE SCALE GENOMIC DNA]</scope>
    <source>
        <strain evidence="7 8">DSM 26883</strain>
    </source>
</reference>
<keyword evidence="5 6" id="KW-0472">Membrane</keyword>
<comment type="similarity">
    <text evidence="2">Belongs to the LemA family.</text>
</comment>
<dbReference type="PANTHER" id="PTHR34478:SF1">
    <property type="entry name" value="PROTEIN LEMA"/>
    <property type="match status" value="1"/>
</dbReference>
<gene>
    <name evidence="7" type="ORF">SAMN05444349_103116</name>
</gene>